<protein>
    <submittedName>
        <fullName evidence="2">Hypothetical_protein</fullName>
    </submittedName>
</protein>
<reference evidence="1" key="1">
    <citation type="submission" date="2023-06" db="EMBL/GenBank/DDBJ databases">
        <authorList>
            <person name="Kurt Z."/>
        </authorList>
    </citation>
    <scope>NUCLEOTIDE SEQUENCE</scope>
</reference>
<dbReference type="Proteomes" id="UP001642409">
    <property type="component" value="Unassembled WGS sequence"/>
</dbReference>
<sequence>MPKFDINQTVTLRVYFQNNCTKCEVKLSDQIDSLKKYMSCWKENPNYSVLYQQARVQPHLRFATVFIISVFTNGQVIDICKKNVTDYWDTIHQTDSQIEDDYTREYSDEIYDTRRDYYAGRCDPGDGDYGEGNVKYDSFGYPYVD</sequence>
<dbReference type="EMBL" id="CATOUU010000747">
    <property type="protein sequence ID" value="CAI9945626.1"/>
    <property type="molecule type" value="Genomic_DNA"/>
</dbReference>
<accession>A0AA86UB50</accession>
<dbReference type="EMBL" id="CAXDID020000066">
    <property type="protein sequence ID" value="CAL6012501.1"/>
    <property type="molecule type" value="Genomic_DNA"/>
</dbReference>
<evidence type="ECO:0000313" key="3">
    <source>
        <dbReference type="Proteomes" id="UP001642409"/>
    </source>
</evidence>
<evidence type="ECO:0000313" key="1">
    <source>
        <dbReference type="EMBL" id="CAI9945626.1"/>
    </source>
</evidence>
<comment type="caution">
    <text evidence="1">The sequence shown here is derived from an EMBL/GenBank/DDBJ whole genome shotgun (WGS) entry which is preliminary data.</text>
</comment>
<reference evidence="2 3" key="2">
    <citation type="submission" date="2024-07" db="EMBL/GenBank/DDBJ databases">
        <authorList>
            <person name="Akdeniz Z."/>
        </authorList>
    </citation>
    <scope>NUCLEOTIDE SEQUENCE [LARGE SCALE GENOMIC DNA]</scope>
</reference>
<gene>
    <name evidence="2" type="ORF">HINF_LOCUS23336</name>
    <name evidence="1" type="ORF">HINF_LOCUS33271</name>
</gene>
<name>A0AA86UB50_9EUKA</name>
<keyword evidence="3" id="KW-1185">Reference proteome</keyword>
<evidence type="ECO:0000313" key="2">
    <source>
        <dbReference type="EMBL" id="CAL6012501.1"/>
    </source>
</evidence>
<proteinExistence type="predicted"/>
<organism evidence="1">
    <name type="scientific">Hexamita inflata</name>
    <dbReference type="NCBI Taxonomy" id="28002"/>
    <lineage>
        <taxon>Eukaryota</taxon>
        <taxon>Metamonada</taxon>
        <taxon>Diplomonadida</taxon>
        <taxon>Hexamitidae</taxon>
        <taxon>Hexamitinae</taxon>
        <taxon>Hexamita</taxon>
    </lineage>
</organism>
<dbReference type="AlphaFoldDB" id="A0AA86UB50"/>